<evidence type="ECO:0000256" key="5">
    <source>
        <dbReference type="ARBA" id="ARBA00012452"/>
    </source>
</evidence>
<keyword evidence="6" id="KW-0808">Transferase</keyword>
<dbReference type="GO" id="GO:0005789">
    <property type="term" value="C:endoplasmic reticulum membrane"/>
    <property type="evidence" value="ECO:0007669"/>
    <property type="project" value="UniProtKB-SubCell"/>
</dbReference>
<keyword evidence="7 17" id="KW-0812">Transmembrane</keyword>
<organism evidence="18 19">
    <name type="scientific">Pythium oligandrum</name>
    <name type="common">Mycoparasitic fungus</name>
    <dbReference type="NCBI Taxonomy" id="41045"/>
    <lineage>
        <taxon>Eukaryota</taxon>
        <taxon>Sar</taxon>
        <taxon>Stramenopiles</taxon>
        <taxon>Oomycota</taxon>
        <taxon>Peronosporomycetes</taxon>
        <taxon>Pythiales</taxon>
        <taxon>Pythiaceae</taxon>
        <taxon>Pythium</taxon>
    </lineage>
</organism>
<comment type="similarity">
    <text evidence="4">Belongs to the MAPEG family.</text>
</comment>
<dbReference type="Gene3D" id="1.20.120.550">
    <property type="entry name" value="Membrane associated eicosanoid/glutathione metabolism-like domain"/>
    <property type="match status" value="1"/>
</dbReference>
<evidence type="ECO:0000256" key="4">
    <source>
        <dbReference type="ARBA" id="ARBA00010459"/>
    </source>
</evidence>
<keyword evidence="11" id="KW-0007">Acetylation</keyword>
<comment type="subunit">
    <text evidence="14">Homotrimer; The trimer binds only one molecule of glutathione.</text>
</comment>
<dbReference type="InterPro" id="IPR001129">
    <property type="entry name" value="Membr-assoc_MAPEG"/>
</dbReference>
<dbReference type="InterPro" id="IPR023352">
    <property type="entry name" value="MAPEG-like_dom_sf"/>
</dbReference>
<dbReference type="InterPro" id="IPR040162">
    <property type="entry name" value="MGST1-like"/>
</dbReference>
<evidence type="ECO:0000256" key="13">
    <source>
        <dbReference type="ARBA" id="ARBA00023136"/>
    </source>
</evidence>
<reference evidence="18" key="1">
    <citation type="submission" date="2019-03" db="EMBL/GenBank/DDBJ databases">
        <title>Long read genome sequence of the mycoparasitic Pythium oligandrum ATCC 38472 isolated from sugarbeet rhizosphere.</title>
        <authorList>
            <person name="Gaulin E."/>
        </authorList>
    </citation>
    <scope>NUCLEOTIDE SEQUENCE</scope>
    <source>
        <strain evidence="18">ATCC 38472_TT</strain>
    </source>
</reference>
<feature type="transmembrane region" description="Helical" evidence="17">
    <location>
        <begin position="140"/>
        <end position="160"/>
    </location>
</feature>
<dbReference type="EC" id="2.5.1.18" evidence="5"/>
<evidence type="ECO:0000256" key="9">
    <source>
        <dbReference type="ARBA" id="ARBA00022824"/>
    </source>
</evidence>
<dbReference type="OrthoDB" id="193139at2759"/>
<keyword evidence="9" id="KW-0256">Endoplasmic reticulum</keyword>
<evidence type="ECO:0000256" key="12">
    <source>
        <dbReference type="ARBA" id="ARBA00023128"/>
    </source>
</evidence>
<evidence type="ECO:0000256" key="7">
    <source>
        <dbReference type="ARBA" id="ARBA00022692"/>
    </source>
</evidence>
<evidence type="ECO:0000256" key="14">
    <source>
        <dbReference type="ARBA" id="ARBA00038540"/>
    </source>
</evidence>
<protein>
    <recommendedName>
        <fullName evidence="15">Microsomal glutathione S-transferase 1</fullName>
        <ecNumber evidence="5">2.5.1.18</ecNumber>
    </recommendedName>
</protein>
<proteinExistence type="inferred from homology"/>
<dbReference type="GO" id="GO:0004364">
    <property type="term" value="F:glutathione transferase activity"/>
    <property type="evidence" value="ECO:0007669"/>
    <property type="project" value="UniProtKB-EC"/>
</dbReference>
<evidence type="ECO:0000256" key="1">
    <source>
        <dbReference type="ARBA" id="ARBA00003701"/>
    </source>
</evidence>
<evidence type="ECO:0000256" key="11">
    <source>
        <dbReference type="ARBA" id="ARBA00022990"/>
    </source>
</evidence>
<dbReference type="FunFam" id="1.20.120.550:FF:000005">
    <property type="entry name" value="Inorganic phosphate transporter 1-6"/>
    <property type="match status" value="1"/>
</dbReference>
<evidence type="ECO:0000256" key="2">
    <source>
        <dbReference type="ARBA" id="ARBA00004294"/>
    </source>
</evidence>
<keyword evidence="8" id="KW-1000">Mitochondrion outer membrane</keyword>
<accession>A0A8K1FSV2</accession>
<evidence type="ECO:0000256" key="10">
    <source>
        <dbReference type="ARBA" id="ARBA00022989"/>
    </source>
</evidence>
<keyword evidence="19" id="KW-1185">Reference proteome</keyword>
<evidence type="ECO:0000313" key="19">
    <source>
        <dbReference type="Proteomes" id="UP000794436"/>
    </source>
</evidence>
<evidence type="ECO:0000256" key="17">
    <source>
        <dbReference type="SAM" id="Phobius"/>
    </source>
</evidence>
<dbReference type="SUPFAM" id="SSF161084">
    <property type="entry name" value="MAPEG domain-like"/>
    <property type="match status" value="1"/>
</dbReference>
<keyword evidence="12" id="KW-0496">Mitochondrion</keyword>
<keyword evidence="13 17" id="KW-0472">Membrane</keyword>
<dbReference type="AlphaFoldDB" id="A0A8K1FSV2"/>
<name>A0A8K1FSV2_PYTOL</name>
<comment type="catalytic activity">
    <reaction evidence="16">
        <text>RX + glutathione = an S-substituted glutathione + a halide anion + H(+)</text>
        <dbReference type="Rhea" id="RHEA:16437"/>
        <dbReference type="ChEBI" id="CHEBI:15378"/>
        <dbReference type="ChEBI" id="CHEBI:16042"/>
        <dbReference type="ChEBI" id="CHEBI:17792"/>
        <dbReference type="ChEBI" id="CHEBI:57925"/>
        <dbReference type="ChEBI" id="CHEBI:90779"/>
        <dbReference type="EC" id="2.5.1.18"/>
    </reaction>
    <physiologicalReaction direction="left-to-right" evidence="16">
        <dbReference type="Rhea" id="RHEA:16438"/>
    </physiologicalReaction>
</comment>
<evidence type="ECO:0000256" key="15">
    <source>
        <dbReference type="ARBA" id="ARBA00039397"/>
    </source>
</evidence>
<gene>
    <name evidence="18" type="ORF">Poli38472_001079</name>
</gene>
<evidence type="ECO:0000256" key="3">
    <source>
        <dbReference type="ARBA" id="ARBA00004477"/>
    </source>
</evidence>
<feature type="transmembrane region" description="Helical" evidence="17">
    <location>
        <begin position="12"/>
        <end position="33"/>
    </location>
</feature>
<evidence type="ECO:0000313" key="18">
    <source>
        <dbReference type="EMBL" id="TMW68923.1"/>
    </source>
</evidence>
<dbReference type="GO" id="GO:0005741">
    <property type="term" value="C:mitochondrial outer membrane"/>
    <property type="evidence" value="ECO:0007669"/>
    <property type="project" value="UniProtKB-SubCell"/>
</dbReference>
<sequence>MVLGSSTASVKTFVVCTSVLFTKFFLTTMIQGVQTFKAGGRPPEDGKLGMAKGHPKQTYGLVSDEKDEKILKEREIEHRWRRIIANDLESMPLALFVFASGLFFESDERVHIGAMVVYTMARCAHTIAYAKQKQPHRARFFMLGSLCIFIGMGNALFAALSA</sequence>
<comment type="subcellular location">
    <subcellularLocation>
        <location evidence="3">Endoplasmic reticulum membrane</location>
        <topology evidence="3">Multi-pass membrane protein</topology>
    </subcellularLocation>
    <subcellularLocation>
        <location evidence="2">Mitochondrion outer membrane</location>
    </subcellularLocation>
</comment>
<comment type="caution">
    <text evidence="18">The sequence shown here is derived from an EMBL/GenBank/DDBJ whole genome shotgun (WGS) entry which is preliminary data.</text>
</comment>
<dbReference type="PANTHER" id="PTHR10689">
    <property type="entry name" value="MICROSOMAL GLUTATHIONE S-TRANSFERASE 1"/>
    <property type="match status" value="1"/>
</dbReference>
<comment type="function">
    <text evidence="1">Conjugation of reduced glutathione to a wide number of exogenous and endogenous hydrophobic electrophiles.</text>
</comment>
<keyword evidence="10 17" id="KW-1133">Transmembrane helix</keyword>
<evidence type="ECO:0000256" key="8">
    <source>
        <dbReference type="ARBA" id="ARBA00022787"/>
    </source>
</evidence>
<dbReference type="Proteomes" id="UP000794436">
    <property type="component" value="Unassembled WGS sequence"/>
</dbReference>
<evidence type="ECO:0000256" key="16">
    <source>
        <dbReference type="ARBA" id="ARBA00049385"/>
    </source>
</evidence>
<evidence type="ECO:0000256" key="6">
    <source>
        <dbReference type="ARBA" id="ARBA00022679"/>
    </source>
</evidence>
<dbReference type="EMBL" id="SPLM01000001">
    <property type="protein sequence ID" value="TMW68923.1"/>
    <property type="molecule type" value="Genomic_DNA"/>
</dbReference>
<dbReference type="PANTHER" id="PTHR10689:SF6">
    <property type="entry name" value="MICROSOMAL GLUTATHIONE S-TRANSFERASE 1"/>
    <property type="match status" value="1"/>
</dbReference>
<dbReference type="Pfam" id="PF01124">
    <property type="entry name" value="MAPEG"/>
    <property type="match status" value="1"/>
</dbReference>